<accession>A0A0R1VZT7</accession>
<comment type="caution">
    <text evidence="2">The sequence shown here is derived from an EMBL/GenBank/DDBJ whole genome shotgun (WGS) entry which is preliminary data.</text>
</comment>
<dbReference type="SUPFAM" id="SSF54593">
    <property type="entry name" value="Glyoxalase/Bleomycin resistance protein/Dihydroxybiphenyl dioxygenase"/>
    <property type="match status" value="1"/>
</dbReference>
<name>A0A0R1VZT7_9LACO</name>
<dbReference type="Proteomes" id="UP000051315">
    <property type="component" value="Unassembled WGS sequence"/>
</dbReference>
<dbReference type="InterPro" id="IPR029068">
    <property type="entry name" value="Glyas_Bleomycin-R_OHBP_Dase"/>
</dbReference>
<dbReference type="PATRIC" id="fig|1423735.3.peg.1825"/>
<gene>
    <name evidence="2" type="ORF">FC15_GL001757</name>
</gene>
<dbReference type="Pfam" id="PF00903">
    <property type="entry name" value="Glyoxalase"/>
    <property type="match status" value="1"/>
</dbReference>
<dbReference type="STRING" id="1423735.FC15_GL001757"/>
<organism evidence="2 3">
    <name type="scientific">Lapidilactobacillus concavus DSM 17758</name>
    <dbReference type="NCBI Taxonomy" id="1423735"/>
    <lineage>
        <taxon>Bacteria</taxon>
        <taxon>Bacillati</taxon>
        <taxon>Bacillota</taxon>
        <taxon>Bacilli</taxon>
        <taxon>Lactobacillales</taxon>
        <taxon>Lactobacillaceae</taxon>
        <taxon>Lapidilactobacillus</taxon>
    </lineage>
</organism>
<reference evidence="2 3" key="1">
    <citation type="journal article" date="2015" name="Genome Announc.">
        <title>Expanding the biotechnology potential of lactobacilli through comparative genomics of 213 strains and associated genera.</title>
        <authorList>
            <person name="Sun Z."/>
            <person name="Harris H.M."/>
            <person name="McCann A."/>
            <person name="Guo C."/>
            <person name="Argimon S."/>
            <person name="Zhang W."/>
            <person name="Yang X."/>
            <person name="Jeffery I.B."/>
            <person name="Cooney J.C."/>
            <person name="Kagawa T.F."/>
            <person name="Liu W."/>
            <person name="Song Y."/>
            <person name="Salvetti E."/>
            <person name="Wrobel A."/>
            <person name="Rasinkangas P."/>
            <person name="Parkhill J."/>
            <person name="Rea M.C."/>
            <person name="O'Sullivan O."/>
            <person name="Ritari J."/>
            <person name="Douillard F.P."/>
            <person name="Paul Ross R."/>
            <person name="Yang R."/>
            <person name="Briner A.E."/>
            <person name="Felis G.E."/>
            <person name="de Vos W.M."/>
            <person name="Barrangou R."/>
            <person name="Klaenhammer T.R."/>
            <person name="Caufield P.W."/>
            <person name="Cui Y."/>
            <person name="Zhang H."/>
            <person name="O'Toole P.W."/>
        </authorList>
    </citation>
    <scope>NUCLEOTIDE SEQUENCE [LARGE SCALE GENOMIC DNA]</scope>
    <source>
        <strain evidence="2 3">DSM 17758</strain>
    </source>
</reference>
<evidence type="ECO:0000259" key="1">
    <source>
        <dbReference type="Pfam" id="PF00903"/>
    </source>
</evidence>
<keyword evidence="3" id="KW-1185">Reference proteome</keyword>
<dbReference type="PANTHER" id="PTHR36503:SF2">
    <property type="entry name" value="BLR2408 PROTEIN"/>
    <property type="match status" value="1"/>
</dbReference>
<dbReference type="EMBL" id="AZFX01000059">
    <property type="protein sequence ID" value="KRM09108.1"/>
    <property type="molecule type" value="Genomic_DNA"/>
</dbReference>
<protein>
    <recommendedName>
        <fullName evidence="1">Glyoxalase/fosfomycin resistance/dioxygenase domain-containing protein</fullName>
    </recommendedName>
</protein>
<feature type="domain" description="Glyoxalase/fosfomycin resistance/dioxygenase" evidence="1">
    <location>
        <begin position="5"/>
        <end position="123"/>
    </location>
</feature>
<dbReference type="PANTHER" id="PTHR36503">
    <property type="entry name" value="BLR2520 PROTEIN"/>
    <property type="match status" value="1"/>
</dbReference>
<dbReference type="Gene3D" id="3.10.180.10">
    <property type="entry name" value="2,3-Dihydroxybiphenyl 1,2-Dioxygenase, domain 1"/>
    <property type="match status" value="1"/>
</dbReference>
<dbReference type="InterPro" id="IPR004360">
    <property type="entry name" value="Glyas_Fos-R_dOase_dom"/>
</dbReference>
<evidence type="ECO:0000313" key="3">
    <source>
        <dbReference type="Proteomes" id="UP000051315"/>
    </source>
</evidence>
<sequence>MVFANFPVRDLAKATDFYTMLGFHQNTDYSDENASAMVWDETFVVMLLTRDFYQKFIGDREVADPHKMSGALVNFTLASPDAVEQFAERAKANGGDAYQAVPEMSSEQMVSYEVVDIDGNILEPNWMAPVTTRE</sequence>
<dbReference type="AlphaFoldDB" id="A0A0R1VZT7"/>
<evidence type="ECO:0000313" key="2">
    <source>
        <dbReference type="EMBL" id="KRM09108.1"/>
    </source>
</evidence>
<proteinExistence type="predicted"/>